<dbReference type="GO" id="GO:0016020">
    <property type="term" value="C:membrane"/>
    <property type="evidence" value="ECO:0007669"/>
    <property type="project" value="TreeGrafter"/>
</dbReference>
<gene>
    <name evidence="4" type="primary">nedA_2</name>
    <name evidence="4" type="ORF">L21SP3_00904</name>
</gene>
<dbReference type="GO" id="GO:0004308">
    <property type="term" value="F:exo-alpha-sialidase activity"/>
    <property type="evidence" value="ECO:0007669"/>
    <property type="project" value="UniProtKB-EC"/>
</dbReference>
<comment type="catalytic activity">
    <reaction evidence="1">
        <text>Hydrolysis of alpha-(2-&gt;3)-, alpha-(2-&gt;6)-, alpha-(2-&gt;8)- glycosidic linkages of terminal sialic acid residues in oligosaccharides, glycoproteins, glycolipids, colominic acid and synthetic substrates.</text>
        <dbReference type="EC" id="3.2.1.18"/>
    </reaction>
</comment>
<evidence type="ECO:0000256" key="1">
    <source>
        <dbReference type="ARBA" id="ARBA00000427"/>
    </source>
</evidence>
<keyword evidence="5" id="KW-1185">Reference proteome</keyword>
<dbReference type="InterPro" id="IPR036278">
    <property type="entry name" value="Sialidase_sf"/>
</dbReference>
<dbReference type="SUPFAM" id="SSF50939">
    <property type="entry name" value="Sialidases"/>
    <property type="match status" value="1"/>
</dbReference>
<reference evidence="5" key="1">
    <citation type="submission" date="2017-02" db="EMBL/GenBank/DDBJ databases">
        <title>Comparative genomics and description of representatives of a novel lineage of planctomycetes thriving in anoxic sediments.</title>
        <authorList>
            <person name="Spring S."/>
            <person name="Bunk B."/>
            <person name="Sproer C."/>
            <person name="Klenk H.-P."/>
        </authorList>
    </citation>
    <scope>NUCLEOTIDE SEQUENCE [LARGE SCALE GENOMIC DNA]</scope>
    <source>
        <strain evidence="5">L21-RPul-D3</strain>
    </source>
</reference>
<dbReference type="KEGG" id="pbu:L21SP3_00904"/>
<dbReference type="EMBL" id="CP019633">
    <property type="protein sequence ID" value="AQQ09104.1"/>
    <property type="molecule type" value="Genomic_DNA"/>
</dbReference>
<protein>
    <recommendedName>
        <fullName evidence="3">exo-alpha-sialidase</fullName>
        <ecNumber evidence="3">3.2.1.18</ecNumber>
    </recommendedName>
</protein>
<evidence type="ECO:0000256" key="2">
    <source>
        <dbReference type="ARBA" id="ARBA00009348"/>
    </source>
</evidence>
<keyword evidence="4" id="KW-0378">Hydrolase</keyword>
<dbReference type="InterPro" id="IPR026856">
    <property type="entry name" value="Sialidase_fam"/>
</dbReference>
<sequence length="186" mass="21447">MYSDDRGKTWQVSDGIMTGTGEAALAELADGRIYYNSRSHMSVDHKRRIAWSYDDGERYVDWQVSDELYETGEPFYFKYGRKPSYGIRAGLFRVPDKAVKELSDVLIYSVPDWKGGWRYQMSVWASFNGAATWPVKRLIDQGHSAYSCLSADEDGMIYLLYEAGDKKLYDQINVAVFNLQWLVENQ</sequence>
<dbReference type="PANTHER" id="PTHR10628">
    <property type="entry name" value="SIALIDASE"/>
    <property type="match status" value="1"/>
</dbReference>
<keyword evidence="4" id="KW-0326">Glycosidase</keyword>
<dbReference type="GO" id="GO:0005737">
    <property type="term" value="C:cytoplasm"/>
    <property type="evidence" value="ECO:0007669"/>
    <property type="project" value="TreeGrafter"/>
</dbReference>
<dbReference type="EC" id="3.2.1.18" evidence="3"/>
<evidence type="ECO:0000313" key="4">
    <source>
        <dbReference type="EMBL" id="AQQ09104.1"/>
    </source>
</evidence>
<dbReference type="GO" id="GO:0006689">
    <property type="term" value="P:ganglioside catabolic process"/>
    <property type="evidence" value="ECO:0007669"/>
    <property type="project" value="TreeGrafter"/>
</dbReference>
<comment type="similarity">
    <text evidence="2">Belongs to the glycosyl hydrolase 33 family.</text>
</comment>
<dbReference type="Proteomes" id="UP000188273">
    <property type="component" value="Chromosome"/>
</dbReference>
<dbReference type="PANTHER" id="PTHR10628:SF30">
    <property type="entry name" value="EXO-ALPHA-SIALIDASE"/>
    <property type="match status" value="1"/>
</dbReference>
<dbReference type="STRING" id="1940790.L21SP3_00904"/>
<evidence type="ECO:0000256" key="3">
    <source>
        <dbReference type="ARBA" id="ARBA00012733"/>
    </source>
</evidence>
<proteinExistence type="inferred from homology"/>
<dbReference type="CDD" id="cd15482">
    <property type="entry name" value="Sialidase_non-viral"/>
    <property type="match status" value="1"/>
</dbReference>
<organism evidence="4 5">
    <name type="scientific">Sedimentisphaera cyanobacteriorum</name>
    <dbReference type="NCBI Taxonomy" id="1940790"/>
    <lineage>
        <taxon>Bacteria</taxon>
        <taxon>Pseudomonadati</taxon>
        <taxon>Planctomycetota</taxon>
        <taxon>Phycisphaerae</taxon>
        <taxon>Sedimentisphaerales</taxon>
        <taxon>Sedimentisphaeraceae</taxon>
        <taxon>Sedimentisphaera</taxon>
    </lineage>
</organism>
<dbReference type="GO" id="GO:0009313">
    <property type="term" value="P:oligosaccharide catabolic process"/>
    <property type="evidence" value="ECO:0007669"/>
    <property type="project" value="TreeGrafter"/>
</dbReference>
<accession>A0A1Q2HP94</accession>
<dbReference type="Gene3D" id="2.120.10.10">
    <property type="match status" value="1"/>
</dbReference>
<dbReference type="AlphaFoldDB" id="A0A1Q2HP94"/>
<name>A0A1Q2HP94_9BACT</name>
<evidence type="ECO:0000313" key="5">
    <source>
        <dbReference type="Proteomes" id="UP000188273"/>
    </source>
</evidence>